<dbReference type="InterPro" id="IPR000757">
    <property type="entry name" value="Beta-glucanase-like"/>
</dbReference>
<evidence type="ECO:0000259" key="2">
    <source>
        <dbReference type="PROSITE" id="PS51762"/>
    </source>
</evidence>
<proteinExistence type="predicted"/>
<keyword evidence="3" id="KW-0378">Hydrolase</keyword>
<dbReference type="InterPro" id="IPR050546">
    <property type="entry name" value="Glycosyl_Hydrlase_16"/>
</dbReference>
<feature type="chain" id="PRO_5013594960" evidence="1">
    <location>
        <begin position="24"/>
        <end position="283"/>
    </location>
</feature>
<dbReference type="PROSITE" id="PS51762">
    <property type="entry name" value="GH16_2"/>
    <property type="match status" value="1"/>
</dbReference>
<feature type="domain" description="GH16" evidence="2">
    <location>
        <begin position="23"/>
        <end position="283"/>
    </location>
</feature>
<dbReference type="GO" id="GO:0004553">
    <property type="term" value="F:hydrolase activity, hydrolyzing O-glycosyl compounds"/>
    <property type="evidence" value="ECO:0007669"/>
    <property type="project" value="InterPro"/>
</dbReference>
<dbReference type="OrthoDB" id="192832at2759"/>
<dbReference type="CDD" id="cd02181">
    <property type="entry name" value="GH16_fungal_Lam16A_glucanase"/>
    <property type="match status" value="1"/>
</dbReference>
<dbReference type="GO" id="GO:0009251">
    <property type="term" value="P:glucan catabolic process"/>
    <property type="evidence" value="ECO:0007669"/>
    <property type="project" value="TreeGrafter"/>
</dbReference>
<dbReference type="PANTHER" id="PTHR10963">
    <property type="entry name" value="GLYCOSYL HYDROLASE-RELATED"/>
    <property type="match status" value="1"/>
</dbReference>
<dbReference type="InterPro" id="IPR013320">
    <property type="entry name" value="ConA-like_dom_sf"/>
</dbReference>
<comment type="caution">
    <text evidence="3">The sequence shown here is derived from an EMBL/GenBank/DDBJ whole genome shotgun (WGS) entry which is preliminary data.</text>
</comment>
<dbReference type="Pfam" id="PF26113">
    <property type="entry name" value="GH16_XgeA"/>
    <property type="match status" value="1"/>
</dbReference>
<gene>
    <name evidence="3" type="ORF">PNOK_0959200</name>
</gene>
<dbReference type="Gene3D" id="2.60.120.200">
    <property type="match status" value="1"/>
</dbReference>
<dbReference type="EMBL" id="NBII01000011">
    <property type="protein sequence ID" value="PAV15039.1"/>
    <property type="molecule type" value="Genomic_DNA"/>
</dbReference>
<evidence type="ECO:0000313" key="4">
    <source>
        <dbReference type="Proteomes" id="UP000217199"/>
    </source>
</evidence>
<sequence>MTPASNAIKWYLLLVSVAPLALATSYNYITEYSGKTFFDEWNYFNNVDNLTNGDVLFLDRSAAAAQKLTYVNDAGNAIMKVDNSSTISVGDKRNSIRIVSKDRVNVGSVWIADFLHVPYGCSTWPAFWSTGPSWPSGGEIDTFEGINNNTRNTMTLHTEPGCVQRNAIQTSKLVNSTDCSYLLNGNQGCSVTDHETSSYGEAFHKAGGGLFVTEFAEKGISIWFFNRSSIPSELSAEDLSSFDTSNLGTPAANWPNTGCNMAQYFKPQNLIMDITLCGDEYVR</sequence>
<evidence type="ECO:0000313" key="3">
    <source>
        <dbReference type="EMBL" id="PAV15039.1"/>
    </source>
</evidence>
<keyword evidence="1" id="KW-0732">Signal</keyword>
<dbReference type="PANTHER" id="PTHR10963:SF24">
    <property type="entry name" value="GLYCOSIDASE C21B10.07-RELATED"/>
    <property type="match status" value="1"/>
</dbReference>
<protein>
    <submittedName>
        <fullName evidence="3">Glycoside hydrolase family 16</fullName>
    </submittedName>
</protein>
<organism evidence="3 4">
    <name type="scientific">Pyrrhoderma noxium</name>
    <dbReference type="NCBI Taxonomy" id="2282107"/>
    <lineage>
        <taxon>Eukaryota</taxon>
        <taxon>Fungi</taxon>
        <taxon>Dikarya</taxon>
        <taxon>Basidiomycota</taxon>
        <taxon>Agaricomycotina</taxon>
        <taxon>Agaricomycetes</taxon>
        <taxon>Hymenochaetales</taxon>
        <taxon>Hymenochaetaceae</taxon>
        <taxon>Pyrrhoderma</taxon>
    </lineage>
</organism>
<dbReference type="InParanoid" id="A0A286U683"/>
<accession>A0A286U683</accession>
<keyword evidence="4" id="KW-1185">Reference proteome</keyword>
<dbReference type="Proteomes" id="UP000217199">
    <property type="component" value="Unassembled WGS sequence"/>
</dbReference>
<dbReference type="AlphaFoldDB" id="A0A286U683"/>
<evidence type="ECO:0000256" key="1">
    <source>
        <dbReference type="SAM" id="SignalP"/>
    </source>
</evidence>
<dbReference type="STRING" id="2282107.A0A286U683"/>
<dbReference type="SUPFAM" id="SSF49899">
    <property type="entry name" value="Concanavalin A-like lectins/glucanases"/>
    <property type="match status" value="1"/>
</dbReference>
<reference evidence="3 4" key="1">
    <citation type="journal article" date="2017" name="Mol. Ecol.">
        <title>Comparative and population genomic landscape of Phellinus noxius: A hypervariable fungus causing root rot in trees.</title>
        <authorList>
            <person name="Chung C.L."/>
            <person name="Lee T.J."/>
            <person name="Akiba M."/>
            <person name="Lee H.H."/>
            <person name="Kuo T.H."/>
            <person name="Liu D."/>
            <person name="Ke H.M."/>
            <person name="Yokoi T."/>
            <person name="Roa M.B."/>
            <person name="Lu M.J."/>
            <person name="Chang Y.Y."/>
            <person name="Ann P.J."/>
            <person name="Tsai J.N."/>
            <person name="Chen C.Y."/>
            <person name="Tzean S.S."/>
            <person name="Ota Y."/>
            <person name="Hattori T."/>
            <person name="Sahashi N."/>
            <person name="Liou R.F."/>
            <person name="Kikuchi T."/>
            <person name="Tsai I.J."/>
        </authorList>
    </citation>
    <scope>NUCLEOTIDE SEQUENCE [LARGE SCALE GENOMIC DNA]</scope>
    <source>
        <strain evidence="3 4">FFPRI411160</strain>
    </source>
</reference>
<name>A0A286U683_9AGAM</name>
<feature type="signal peptide" evidence="1">
    <location>
        <begin position="1"/>
        <end position="23"/>
    </location>
</feature>